<evidence type="ECO:0000256" key="1">
    <source>
        <dbReference type="SAM" id="SignalP"/>
    </source>
</evidence>
<reference evidence="2 3" key="1">
    <citation type="submission" date="2019-09" db="EMBL/GenBank/DDBJ databases">
        <title>Prevotella A2879 sp. nov., isolated from an abscess of a patient.</title>
        <authorList>
            <person name="Buhl M."/>
            <person name="Oberhettinger P."/>
        </authorList>
    </citation>
    <scope>NUCLEOTIDE SEQUENCE [LARGE SCALE GENOMIC DNA]</scope>
    <source>
        <strain evidence="2 3">A2879</strain>
    </source>
</reference>
<dbReference type="RefSeq" id="WP_155715864.1">
    <property type="nucleotide sequence ID" value="NZ_VVIQ01000004.1"/>
</dbReference>
<evidence type="ECO:0008006" key="4">
    <source>
        <dbReference type="Google" id="ProtNLM"/>
    </source>
</evidence>
<keyword evidence="1" id="KW-0732">Signal</keyword>
<organism evidence="2 3">
    <name type="scientific">Prevotella vespertina</name>
    <dbReference type="NCBI Taxonomy" id="2608404"/>
    <lineage>
        <taxon>Bacteria</taxon>
        <taxon>Pseudomonadati</taxon>
        <taxon>Bacteroidota</taxon>
        <taxon>Bacteroidia</taxon>
        <taxon>Bacteroidales</taxon>
        <taxon>Prevotellaceae</taxon>
        <taxon>Prevotella</taxon>
    </lineage>
</organism>
<evidence type="ECO:0000313" key="3">
    <source>
        <dbReference type="Proteomes" id="UP000482295"/>
    </source>
</evidence>
<feature type="signal peptide" evidence="1">
    <location>
        <begin position="1"/>
        <end position="19"/>
    </location>
</feature>
<proteinExistence type="predicted"/>
<protein>
    <recommendedName>
        <fullName evidence="4">Lipoprotein</fullName>
    </recommendedName>
</protein>
<gene>
    <name evidence="2" type="ORF">F0475_05885</name>
</gene>
<dbReference type="AlphaFoldDB" id="A0A7C9LTC7"/>
<comment type="caution">
    <text evidence="2">The sequence shown here is derived from an EMBL/GenBank/DDBJ whole genome shotgun (WGS) entry which is preliminary data.</text>
</comment>
<sequence length="311" mass="34767">MKKTFLTFVLLFTAVALQAQTLIKANFNKGDKATYEYTANIDLASMMQGKTLTANVTSKLHVDVKEVNAEGYQIELLFSDLKVDGDETALQQGGGQLLTMLNDVPLLYQTDKNGALKKLLNSEEAVGKMSKTGIAKIDSLYAKNPEIEKVNPKMNMLMALSNTLTEEFITEYVKEQTVFSLYGKTLKTGDQEDKSVQGMKTTTSYDVNQILGMLTIVGKVKANMSEDDVKGFLIGNMKKFGVGDDAVSQIEKNWSQMRAMGMTTISYNATETYHFTPSFWVNDYNMESRMKLMGMDIKVKGEYKLGEHSWK</sequence>
<evidence type="ECO:0000313" key="2">
    <source>
        <dbReference type="EMBL" id="MUL27839.1"/>
    </source>
</evidence>
<keyword evidence="3" id="KW-1185">Reference proteome</keyword>
<dbReference type="Proteomes" id="UP000482295">
    <property type="component" value="Unassembled WGS sequence"/>
</dbReference>
<feature type="chain" id="PRO_5028954055" description="Lipoprotein" evidence="1">
    <location>
        <begin position="20"/>
        <end position="311"/>
    </location>
</feature>
<name>A0A7C9LTC7_9BACT</name>
<accession>A0A7C9LTC7</accession>
<dbReference type="EMBL" id="VVIQ01000004">
    <property type="protein sequence ID" value="MUL27839.1"/>
    <property type="molecule type" value="Genomic_DNA"/>
</dbReference>